<dbReference type="PROSITE" id="PS51198">
    <property type="entry name" value="UVRD_HELICASE_ATP_BIND"/>
    <property type="match status" value="1"/>
</dbReference>
<keyword evidence="5 15" id="KW-0378">Hydrolase</keyword>
<gene>
    <name evidence="15 19" type="primary">recB</name>
    <name evidence="19" type="ORF">G4B00_02285</name>
</gene>
<dbReference type="SUPFAM" id="SSF52980">
    <property type="entry name" value="Restriction endonuclease-like"/>
    <property type="match status" value="1"/>
</dbReference>
<dbReference type="EMBL" id="CP048744">
    <property type="protein sequence ID" value="QIQ41612.1"/>
    <property type="molecule type" value="Genomic_DNA"/>
</dbReference>
<dbReference type="Gene3D" id="3.40.50.300">
    <property type="entry name" value="P-loop containing nucleotide triphosphate hydrolases"/>
    <property type="match status" value="2"/>
</dbReference>
<comment type="similarity">
    <text evidence="15">Belongs to the helicase family. UvrD subfamily.</text>
</comment>
<feature type="domain" description="UvrD-like helicase ATP-binding" evidence="17">
    <location>
        <begin position="3"/>
        <end position="444"/>
    </location>
</feature>
<dbReference type="Proteomes" id="UP000502374">
    <property type="component" value="Chromosome"/>
</dbReference>
<evidence type="ECO:0000259" key="17">
    <source>
        <dbReference type="PROSITE" id="PS51198"/>
    </source>
</evidence>
<evidence type="ECO:0000256" key="14">
    <source>
        <dbReference type="ARBA" id="ARBA00048988"/>
    </source>
</evidence>
<dbReference type="AlphaFoldDB" id="A0AAJ4KV06"/>
<comment type="subunit">
    <text evidence="15">Heterotrimer of RecB, RecC and RecD. All subunits contribute to DNA-binding. Interacts with RecA.</text>
</comment>
<comment type="catalytic activity">
    <reaction evidence="15">
        <text>Exonucleolytic cleavage (in the presence of ATP) in either 5'- to 3'- or 3'- to 5'-direction to yield 5'-phosphooligonucleotides.</text>
        <dbReference type="EC" id="3.1.11.5"/>
    </reaction>
</comment>
<comment type="function">
    <text evidence="15">A helicase/nuclease that prepares dsDNA breaks (DSB) for recombinational DNA repair. Binds to DSBs and unwinds DNA via a highly rapid and processive ATP-dependent bidirectional helicase activity. Unwinds dsDNA until it encounters a Chi (crossover hotspot instigator) sequence from the 3' direction. Cuts ssDNA a few nucleotides 3' to the Chi site. The properties and activities of the enzyme are changed at Chi. The Chi-altered holoenzyme produces a long 3'-ssDNA overhang and facilitates RecA-binding to the ssDNA for homologous DNA recombination and repair. Holoenzyme degrades any linearized DNA that is unable to undergo homologous recombination. In the holoenzyme this subunit contributes ATPase, 3'-5' helicase, exonuclease activity and loads RecA onto ssDNA.</text>
</comment>
<protein>
    <recommendedName>
        <fullName evidence="15">RecBCD enzyme subunit RecB</fullName>
        <ecNumber evidence="15">3.1.11.5</ecNumber>
        <ecNumber evidence="15">5.6.2.4</ecNumber>
    </recommendedName>
    <alternativeName>
        <fullName evidence="15">DNA 3'-5' helicase subunit RecB</fullName>
    </alternativeName>
    <alternativeName>
        <fullName evidence="15">Exonuclease V subunit RecB</fullName>
        <shortName evidence="15">ExoV subunit RecB</shortName>
    </alternativeName>
    <alternativeName>
        <fullName evidence="15">Helicase/nuclease RecBCD subunit RecB</fullName>
    </alternativeName>
</protein>
<feature type="binding site" evidence="16">
    <location>
        <begin position="24"/>
        <end position="31"/>
    </location>
    <ligand>
        <name>ATP</name>
        <dbReference type="ChEBI" id="CHEBI:30616"/>
    </ligand>
</feature>
<dbReference type="InterPro" id="IPR014016">
    <property type="entry name" value="UvrD-like_ATP-bd"/>
</dbReference>
<evidence type="ECO:0000256" key="4">
    <source>
        <dbReference type="ARBA" id="ARBA00022763"/>
    </source>
</evidence>
<dbReference type="HAMAP" id="MF_01485">
    <property type="entry name" value="RecB"/>
    <property type="match status" value="1"/>
</dbReference>
<dbReference type="Pfam" id="PF13361">
    <property type="entry name" value="UvrD_C"/>
    <property type="match status" value="1"/>
</dbReference>
<keyword evidence="7 15" id="KW-0269">Exonuclease</keyword>
<accession>A0AAJ4KV06</accession>
<keyword evidence="11 15" id="KW-0234">DNA repair</keyword>
<dbReference type="PROSITE" id="PS51217">
    <property type="entry name" value="UVRD_HELICASE_CTER"/>
    <property type="match status" value="1"/>
</dbReference>
<dbReference type="CDD" id="cd22352">
    <property type="entry name" value="RecB_C-like"/>
    <property type="match status" value="1"/>
</dbReference>
<evidence type="ECO:0000256" key="7">
    <source>
        <dbReference type="ARBA" id="ARBA00022839"/>
    </source>
</evidence>
<keyword evidence="10 15" id="KW-0238">DNA-binding</keyword>
<keyword evidence="12 15" id="KW-0413">Isomerase</keyword>
<reference evidence="19 20" key="1">
    <citation type="submission" date="2020-02" db="EMBL/GenBank/DDBJ databases">
        <title>Parallel evolution in the integration of a co-obligate aphid symbiosis.</title>
        <authorList>
            <person name="Monnin D."/>
            <person name="Jackson R."/>
            <person name="Kiers E.T."/>
            <person name="Bunker M."/>
            <person name="Ellers J."/>
            <person name="Henry L.M."/>
        </authorList>
    </citation>
    <scope>NUCLEOTIDE SEQUENCE [LARGE SCALE GENOMIC DNA]</scope>
    <source>
        <strain evidence="19">AURT-53B</strain>
    </source>
</reference>
<sequence length="1166" mass="139380">MKNTMKKKLNVFNIPFNGINLIEASAGTGKTTAIVIMYLRLLLGIEKKNNTRPLLIQEILIVTFTNFAKDEIYKRIKTNIEQLYFGCVNKNTSNVILKPFLQKIKNLKEAIYILDRAKHNINNIAIYTIHGFCKDVLQLNFFNINEKIIENERSLYLQAIEDFWRTYFYELPKNIIKIILQDYKNPESLLSELKPIFNFNIVHFKKKFTKNQNLITCHQKNINTINIFKKKWLNYNLIIIDIIKELKPNKKIYNEFNIMRWKKNITKWAESKTENYQIPIVLKYFSQEIIKKNIKYNQTPFHIFFKDIQEIIKKKISLKDIILFKAIKITTRLVKKEKKKKCLLGFNDLLDNLLKYIQKDKQLQKLIIKKYPVAFVDEFQDTNIQQYQIFNILYNTNNEKTALFLIGDPKQSIYSFRGADIFSYLHAKSKIKKYYYLDTNWRSSINVCQGINDLFSRNKNPFFFNNIPFINISSSLNNKNMQFQIRGKIQKAISFFFKKQEKIYIEDYQEWIAKQCANEICYWLVCAKKGEAILINEKKEKILKESDIVILVRNKNEANIIQKSLEKVNIHSIYSSSNKNIFQTNDAYELLLILQTILQPTNIELLKQSIFTHIFYQILLKGQKQKNIEQSYFIIKKLYKYRQIWKNIGIFYTIKVIILDYQKYSNDLDQYKHYQKNINFLHIAELLEKQSEYLYKKSSLIRWFEKKILEKNNILENEHIRNFNQSKSIKIITIHKSKGLEYPIVWIPFAITYKKSTSYLYHDQKNLKIFFDLDQSKETKAITEKERLSEDLRFLYVAITRSIYHCSLGIGDIINKKHQKKNNNHDSALGYIIQRGCYMDYHSLKKEINLLNIKPYISVKYDTMNIKLPESKKDVYLLSPPERFIKKTKNYLQITSFTKLKKENCSINKTQENQNINDILYKNNINQEKITFENFPRGEKTGILIHYILNKINFSEKLNIDFFCKSLKKYKFSEKWTPILMSWIENIINTKLKNINFNLSMLQKNQYIKEMKFFLPIQKILYSTDFNHVIQSFDSISSLTPKISFNPVTGILKGSIDLVFVWEKRYYIIDYKSNYLGDNKNAYSFSNIKKEIIKHRYDLQYQIYTVALHQYLNKKIQKYKYENHFGGIFYMFLRGIHQSKKNNSIFYIMPNYLLVKKLIDLLLIKN</sequence>
<dbReference type="Gene3D" id="1.10.486.10">
    <property type="entry name" value="PCRA, domain 4"/>
    <property type="match status" value="1"/>
</dbReference>
<evidence type="ECO:0000256" key="12">
    <source>
        <dbReference type="ARBA" id="ARBA00023235"/>
    </source>
</evidence>
<comment type="catalytic activity">
    <reaction evidence="13 15">
        <text>Couples ATP hydrolysis with the unwinding of duplex DNA by translocating in the 3'-5' direction.</text>
        <dbReference type="EC" id="5.6.2.4"/>
    </reaction>
</comment>
<dbReference type="NCBIfam" id="TIGR00609">
    <property type="entry name" value="recB"/>
    <property type="match status" value="1"/>
</dbReference>
<evidence type="ECO:0000256" key="5">
    <source>
        <dbReference type="ARBA" id="ARBA00022801"/>
    </source>
</evidence>
<dbReference type="Pfam" id="PF00580">
    <property type="entry name" value="UvrD-helicase"/>
    <property type="match status" value="1"/>
</dbReference>
<proteinExistence type="inferred from homology"/>
<keyword evidence="2 15" id="KW-0479">Metal-binding</keyword>
<evidence type="ECO:0000256" key="2">
    <source>
        <dbReference type="ARBA" id="ARBA00022723"/>
    </source>
</evidence>
<dbReference type="InterPro" id="IPR000212">
    <property type="entry name" value="DNA_helicase_UvrD/REP"/>
</dbReference>
<comment type="domain">
    <text evidence="15">The N-terminal DNA-binding domain is a ssDNA-dependent ATPase and has ATP-dependent 3'-5' helicase function. This domain interacts with RecC.</text>
</comment>
<evidence type="ECO:0000256" key="1">
    <source>
        <dbReference type="ARBA" id="ARBA00022722"/>
    </source>
</evidence>
<keyword evidence="8 15" id="KW-0067">ATP-binding</keyword>
<dbReference type="GO" id="GO:0009338">
    <property type="term" value="C:exodeoxyribonuclease V complex"/>
    <property type="evidence" value="ECO:0007669"/>
    <property type="project" value="TreeGrafter"/>
</dbReference>
<dbReference type="InterPro" id="IPR014017">
    <property type="entry name" value="DNA_helicase_UvrD-like_C"/>
</dbReference>
<dbReference type="GO" id="GO:0003677">
    <property type="term" value="F:DNA binding"/>
    <property type="evidence" value="ECO:0007669"/>
    <property type="project" value="UniProtKB-UniRule"/>
</dbReference>
<dbReference type="GO" id="GO:0043138">
    <property type="term" value="F:3'-5' DNA helicase activity"/>
    <property type="evidence" value="ECO:0007669"/>
    <property type="project" value="UniProtKB-UniRule"/>
</dbReference>
<evidence type="ECO:0000256" key="6">
    <source>
        <dbReference type="ARBA" id="ARBA00022806"/>
    </source>
</evidence>
<keyword evidence="4 15" id="KW-0227">DNA damage</keyword>
<dbReference type="InterPro" id="IPR011604">
    <property type="entry name" value="PDDEXK-like_dom_sf"/>
</dbReference>
<comment type="domain">
    <text evidence="15">The C-terminal domain has nuclease activity and interacts with RecD. It interacts with RecA, facilitating its loading onto ssDNA.</text>
</comment>
<dbReference type="EC" id="3.1.11.5" evidence="15"/>
<dbReference type="Gene3D" id="3.90.320.10">
    <property type="match status" value="1"/>
</dbReference>
<comment type="catalytic activity">
    <reaction evidence="14 15">
        <text>ATP + H2O = ADP + phosphate + H(+)</text>
        <dbReference type="Rhea" id="RHEA:13065"/>
        <dbReference type="ChEBI" id="CHEBI:15377"/>
        <dbReference type="ChEBI" id="CHEBI:15378"/>
        <dbReference type="ChEBI" id="CHEBI:30616"/>
        <dbReference type="ChEBI" id="CHEBI:43474"/>
        <dbReference type="ChEBI" id="CHEBI:456216"/>
        <dbReference type="EC" id="5.6.2.4"/>
    </reaction>
</comment>
<feature type="domain" description="UvrD-like helicase C-terminal" evidence="18">
    <location>
        <begin position="470"/>
        <end position="739"/>
    </location>
</feature>
<evidence type="ECO:0000256" key="15">
    <source>
        <dbReference type="HAMAP-Rule" id="MF_01485"/>
    </source>
</evidence>
<feature type="active site" description="For nuclease activity" evidence="15">
    <location>
        <position position="1070"/>
    </location>
</feature>
<dbReference type="Gene3D" id="1.10.3170.10">
    <property type="entry name" value="Recbcd, chain B, domain 2"/>
    <property type="match status" value="1"/>
</dbReference>
<dbReference type="PANTHER" id="PTHR11070:SF23">
    <property type="entry name" value="RECBCD ENZYME SUBUNIT RECB"/>
    <property type="match status" value="1"/>
</dbReference>
<evidence type="ECO:0000256" key="8">
    <source>
        <dbReference type="ARBA" id="ARBA00022840"/>
    </source>
</evidence>
<dbReference type="InterPro" id="IPR027417">
    <property type="entry name" value="P-loop_NTPase"/>
</dbReference>
<evidence type="ECO:0000256" key="13">
    <source>
        <dbReference type="ARBA" id="ARBA00034617"/>
    </source>
</evidence>
<evidence type="ECO:0000259" key="18">
    <source>
        <dbReference type="PROSITE" id="PS51217"/>
    </source>
</evidence>
<comment type="cofactor">
    <cofactor evidence="15">
        <name>Mg(2+)</name>
        <dbReference type="ChEBI" id="CHEBI:18420"/>
    </cofactor>
    <text evidence="15">Binds 1 Mg(2+) ion per subunit.</text>
</comment>
<evidence type="ECO:0000256" key="10">
    <source>
        <dbReference type="ARBA" id="ARBA00023125"/>
    </source>
</evidence>
<dbReference type="GO" id="GO:0008854">
    <property type="term" value="F:exodeoxyribonuclease V activity"/>
    <property type="evidence" value="ECO:0007669"/>
    <property type="project" value="UniProtKB-EC"/>
</dbReference>
<dbReference type="GO" id="GO:0005524">
    <property type="term" value="F:ATP binding"/>
    <property type="evidence" value="ECO:0007669"/>
    <property type="project" value="UniProtKB-UniRule"/>
</dbReference>
<feature type="binding site" evidence="15">
    <location>
        <position position="946"/>
    </location>
    <ligand>
        <name>Mg(2+)</name>
        <dbReference type="ChEBI" id="CHEBI:18420"/>
    </ligand>
</feature>
<feature type="region of interest" description="Nuclease activity, interacts with RecD and RecA" evidence="15">
    <location>
        <begin position="891"/>
        <end position="1166"/>
    </location>
</feature>
<evidence type="ECO:0000313" key="20">
    <source>
        <dbReference type="Proteomes" id="UP000502374"/>
    </source>
</evidence>
<keyword evidence="9 15" id="KW-0460">Magnesium</keyword>
<evidence type="ECO:0000256" key="3">
    <source>
        <dbReference type="ARBA" id="ARBA00022741"/>
    </source>
</evidence>
<comment type="miscellaneous">
    <text evidence="15">In the RecBCD complex, RecB has a slow 3'-5' helicase, an exonuclease activity and loads RecA onto ssDNA, RecD has a fast 5'-3' helicase activity, while RecC stimulates the ATPase and processivity of the RecB helicase and contributes to recognition of the Chi site.</text>
</comment>
<evidence type="ECO:0000256" key="11">
    <source>
        <dbReference type="ARBA" id="ARBA00023204"/>
    </source>
</evidence>
<dbReference type="InterPro" id="IPR004586">
    <property type="entry name" value="RecB"/>
</dbReference>
<dbReference type="GO" id="GO:0000287">
    <property type="term" value="F:magnesium ion binding"/>
    <property type="evidence" value="ECO:0007669"/>
    <property type="project" value="UniProtKB-UniRule"/>
</dbReference>
<evidence type="ECO:0000313" key="19">
    <source>
        <dbReference type="EMBL" id="QIQ41612.1"/>
    </source>
</evidence>
<evidence type="ECO:0000256" key="16">
    <source>
        <dbReference type="PROSITE-ProRule" id="PRU00560"/>
    </source>
</evidence>
<organism evidence="19 20">
    <name type="scientific">Buchnera aphidicola</name>
    <name type="common">Aphis urticata</name>
    <dbReference type="NCBI Taxonomy" id="2708353"/>
    <lineage>
        <taxon>Bacteria</taxon>
        <taxon>Pseudomonadati</taxon>
        <taxon>Pseudomonadota</taxon>
        <taxon>Gammaproteobacteria</taxon>
        <taxon>Enterobacterales</taxon>
        <taxon>Erwiniaceae</taxon>
        <taxon>Buchnera</taxon>
    </lineage>
</organism>
<feature type="binding site" evidence="15">
    <location>
        <position position="1057"/>
    </location>
    <ligand>
        <name>Mg(2+)</name>
        <dbReference type="ChEBI" id="CHEBI:18420"/>
    </ligand>
</feature>
<dbReference type="SUPFAM" id="SSF52540">
    <property type="entry name" value="P-loop containing nucleoside triphosphate hydrolases"/>
    <property type="match status" value="1"/>
</dbReference>
<evidence type="ECO:0000256" key="9">
    <source>
        <dbReference type="ARBA" id="ARBA00022842"/>
    </source>
</evidence>
<keyword evidence="1 15" id="KW-0540">Nuclease</keyword>
<dbReference type="GO" id="GO:0000724">
    <property type="term" value="P:double-strand break repair via homologous recombination"/>
    <property type="evidence" value="ECO:0007669"/>
    <property type="project" value="UniProtKB-UniRule"/>
</dbReference>
<dbReference type="EC" id="5.6.2.4" evidence="15"/>
<keyword evidence="3 15" id="KW-0547">Nucleotide-binding</keyword>
<keyword evidence="6 15" id="KW-0347">Helicase</keyword>
<dbReference type="InterPro" id="IPR011335">
    <property type="entry name" value="Restrct_endonuc-II-like"/>
</dbReference>
<name>A0AAJ4KV06_9GAMM</name>
<dbReference type="GO" id="GO:0005829">
    <property type="term" value="C:cytosol"/>
    <property type="evidence" value="ECO:0007669"/>
    <property type="project" value="TreeGrafter"/>
</dbReference>
<dbReference type="PANTHER" id="PTHR11070">
    <property type="entry name" value="UVRD / RECB / PCRA DNA HELICASE FAMILY MEMBER"/>
    <property type="match status" value="1"/>
</dbReference>
<feature type="binding site" evidence="15">
    <location>
        <position position="1070"/>
    </location>
    <ligand>
        <name>Mg(2+)</name>
        <dbReference type="ChEBI" id="CHEBI:18420"/>
    </ligand>
</feature>
<feature type="region of interest" description="DNA-binding and helicase activity, interacts with RecC" evidence="15">
    <location>
        <begin position="1"/>
        <end position="878"/>
    </location>
</feature>